<dbReference type="HOGENOM" id="CLU_027389_2_3_7"/>
<keyword evidence="2" id="KW-1185">Reference proteome</keyword>
<evidence type="ECO:0000313" key="2">
    <source>
        <dbReference type="Proteomes" id="UP000019140"/>
    </source>
</evidence>
<dbReference type="Gene3D" id="3.20.20.60">
    <property type="entry name" value="Phosphoenolpyruvate-binding domains"/>
    <property type="match status" value="1"/>
</dbReference>
<dbReference type="InterPro" id="IPR015813">
    <property type="entry name" value="Pyrv/PenolPyrv_kinase-like_dom"/>
</dbReference>
<dbReference type="GO" id="GO:0003824">
    <property type="term" value="F:catalytic activity"/>
    <property type="evidence" value="ECO:0007669"/>
    <property type="project" value="InterPro"/>
</dbReference>
<dbReference type="InterPro" id="IPR040442">
    <property type="entry name" value="Pyrv_kinase-like_dom_sf"/>
</dbReference>
<dbReference type="InterPro" id="IPR039556">
    <property type="entry name" value="ICL/PEPM"/>
</dbReference>
<dbReference type="Pfam" id="PF13714">
    <property type="entry name" value="PEP_mutase"/>
    <property type="match status" value="1"/>
</dbReference>
<dbReference type="EMBL" id="AZHX01002763">
    <property type="protein sequence ID" value="ETW92892.1"/>
    <property type="molecule type" value="Genomic_DNA"/>
</dbReference>
<evidence type="ECO:0008006" key="3">
    <source>
        <dbReference type="Google" id="ProtNLM"/>
    </source>
</evidence>
<dbReference type="PANTHER" id="PTHR42905:SF16">
    <property type="entry name" value="CARBOXYPHOSPHONOENOLPYRUVATE PHOSPHONOMUTASE-LIKE PROTEIN (AFU_ORTHOLOGUE AFUA_5G07230)"/>
    <property type="match status" value="1"/>
</dbReference>
<organism evidence="1 2">
    <name type="scientific">Candidatus Entotheonella gemina</name>
    <dbReference type="NCBI Taxonomy" id="1429439"/>
    <lineage>
        <taxon>Bacteria</taxon>
        <taxon>Pseudomonadati</taxon>
        <taxon>Nitrospinota/Tectimicrobiota group</taxon>
        <taxon>Candidatus Tectimicrobiota</taxon>
        <taxon>Candidatus Entotheonellia</taxon>
        <taxon>Candidatus Entotheonellales</taxon>
        <taxon>Candidatus Entotheonellaceae</taxon>
        <taxon>Candidatus Entotheonella</taxon>
    </lineage>
</organism>
<dbReference type="Proteomes" id="UP000019140">
    <property type="component" value="Unassembled WGS sequence"/>
</dbReference>
<feature type="non-terminal residue" evidence="1">
    <location>
        <position position="193"/>
    </location>
</feature>
<accession>W4L4C2</accession>
<evidence type="ECO:0000313" key="1">
    <source>
        <dbReference type="EMBL" id="ETW92892.1"/>
    </source>
</evidence>
<reference evidence="1 2" key="1">
    <citation type="journal article" date="2014" name="Nature">
        <title>An environmental bacterial taxon with a large and distinct metabolic repertoire.</title>
        <authorList>
            <person name="Wilson M.C."/>
            <person name="Mori T."/>
            <person name="Ruckert C."/>
            <person name="Uria A.R."/>
            <person name="Helf M.J."/>
            <person name="Takada K."/>
            <person name="Gernert C."/>
            <person name="Steffens U.A."/>
            <person name="Heycke N."/>
            <person name="Schmitt S."/>
            <person name="Rinke C."/>
            <person name="Helfrich E.J."/>
            <person name="Brachmann A.O."/>
            <person name="Gurgui C."/>
            <person name="Wakimoto T."/>
            <person name="Kracht M."/>
            <person name="Crusemann M."/>
            <person name="Hentschel U."/>
            <person name="Abe I."/>
            <person name="Matsunaga S."/>
            <person name="Kalinowski J."/>
            <person name="Takeyama H."/>
            <person name="Piel J."/>
        </authorList>
    </citation>
    <scope>NUCLEOTIDE SEQUENCE [LARGE SCALE GENOMIC DNA]</scope>
    <source>
        <strain evidence="2">TSY2</strain>
    </source>
</reference>
<comment type="caution">
    <text evidence="1">The sequence shown here is derived from an EMBL/GenBank/DDBJ whole genome shotgun (WGS) entry which is preliminary data.</text>
</comment>
<proteinExistence type="predicted"/>
<name>W4L4C2_9BACT</name>
<sequence>MSTYTQHAKGKAFVNMHQGPSLLLLPNAWDIGSALMLQQAGFPAIATTSAGIAYALGFPDNERMSRSQMLEAVENIATRVVVPVTADLEAGYGRTPNAVAETFRQAILAGVVGGNIEDGDPHMAGMLLDIDEACERIRAARDAADASGIPFVLNARTDPFLRHPQLPRNAKLAEAIRRGNAYREAGADCIFAD</sequence>
<protein>
    <recommendedName>
        <fullName evidence="3">Carboxyvinyl-carboxyphosphonate phosphorylmutase</fullName>
    </recommendedName>
</protein>
<dbReference type="AlphaFoldDB" id="W4L4C2"/>
<dbReference type="CDD" id="cd00377">
    <property type="entry name" value="ICL_PEPM"/>
    <property type="match status" value="1"/>
</dbReference>
<dbReference type="PANTHER" id="PTHR42905">
    <property type="entry name" value="PHOSPHOENOLPYRUVATE CARBOXYLASE"/>
    <property type="match status" value="1"/>
</dbReference>
<gene>
    <name evidence="1" type="ORF">ETSY2_52355</name>
</gene>
<dbReference type="SUPFAM" id="SSF51621">
    <property type="entry name" value="Phosphoenolpyruvate/pyruvate domain"/>
    <property type="match status" value="1"/>
</dbReference>